<dbReference type="EMBL" id="CADCTA010000086">
    <property type="protein sequence ID" value="CAA9255083.1"/>
    <property type="molecule type" value="Genomic_DNA"/>
</dbReference>
<accession>A0A6J4INJ2</accession>
<proteinExistence type="predicted"/>
<evidence type="ECO:0000313" key="1">
    <source>
        <dbReference type="EMBL" id="CAA9255083.1"/>
    </source>
</evidence>
<reference evidence="1" key="1">
    <citation type="submission" date="2020-02" db="EMBL/GenBank/DDBJ databases">
        <authorList>
            <person name="Meier V. D."/>
        </authorList>
    </citation>
    <scope>NUCLEOTIDE SEQUENCE</scope>
    <source>
        <strain evidence="1">AVDCRST_MAG42</strain>
    </source>
</reference>
<sequence length="37" mass="4167">MEVPQRSDGRSRMLAVCRLAQQPSGLREVLRRLRGSG</sequence>
<protein>
    <submittedName>
        <fullName evidence="1">Uncharacterized protein</fullName>
    </submittedName>
</protein>
<name>A0A6J4INJ2_9BACT</name>
<organism evidence="1">
    <name type="scientific">uncultured Chthoniobacterales bacterium</name>
    <dbReference type="NCBI Taxonomy" id="1836801"/>
    <lineage>
        <taxon>Bacteria</taxon>
        <taxon>Pseudomonadati</taxon>
        <taxon>Verrucomicrobiota</taxon>
        <taxon>Spartobacteria</taxon>
        <taxon>Chthoniobacterales</taxon>
        <taxon>environmental samples</taxon>
    </lineage>
</organism>
<gene>
    <name evidence="1" type="ORF">AVDCRST_MAG42-2732</name>
</gene>
<dbReference type="AlphaFoldDB" id="A0A6J4INJ2"/>